<dbReference type="HOGENOM" id="CLU_104207_0_0_0"/>
<dbReference type="PANTHER" id="PTHR43420">
    <property type="entry name" value="ACETYLTRANSFERASE"/>
    <property type="match status" value="1"/>
</dbReference>
<evidence type="ECO:0000259" key="3">
    <source>
        <dbReference type="PROSITE" id="PS51186"/>
    </source>
</evidence>
<accession>E8N149</accession>
<dbReference type="CDD" id="cd04301">
    <property type="entry name" value="NAT_SF"/>
    <property type="match status" value="1"/>
</dbReference>
<dbReference type="OrthoDB" id="9792929at2"/>
<dbReference type="Gene3D" id="3.40.630.30">
    <property type="match status" value="1"/>
</dbReference>
<dbReference type="SUPFAM" id="SSF55729">
    <property type="entry name" value="Acyl-CoA N-acyltransferases (Nat)"/>
    <property type="match status" value="1"/>
</dbReference>
<evidence type="ECO:0000256" key="1">
    <source>
        <dbReference type="ARBA" id="ARBA00022679"/>
    </source>
</evidence>
<dbReference type="InParanoid" id="E8N149"/>
<dbReference type="AlphaFoldDB" id="E8N149"/>
<dbReference type="EMBL" id="AP012029">
    <property type="protein sequence ID" value="BAJ64792.1"/>
    <property type="molecule type" value="Genomic_DNA"/>
</dbReference>
<dbReference type="eggNOG" id="COG0456">
    <property type="taxonomic scope" value="Bacteria"/>
</dbReference>
<evidence type="ECO:0000313" key="5">
    <source>
        <dbReference type="Proteomes" id="UP000008922"/>
    </source>
</evidence>
<organism evidence="4 5">
    <name type="scientific">Anaerolinea thermophila (strain DSM 14523 / JCM 11388 / NBRC 100420 / UNI-1)</name>
    <dbReference type="NCBI Taxonomy" id="926569"/>
    <lineage>
        <taxon>Bacteria</taxon>
        <taxon>Bacillati</taxon>
        <taxon>Chloroflexota</taxon>
        <taxon>Anaerolineae</taxon>
        <taxon>Anaerolineales</taxon>
        <taxon>Anaerolineaceae</taxon>
        <taxon>Anaerolinea</taxon>
    </lineage>
</organism>
<keyword evidence="2 4" id="KW-0012">Acyltransferase</keyword>
<dbReference type="InterPro" id="IPR050680">
    <property type="entry name" value="YpeA/RimI_acetyltransf"/>
</dbReference>
<dbReference type="InterPro" id="IPR016181">
    <property type="entry name" value="Acyl_CoA_acyltransferase"/>
</dbReference>
<dbReference type="GO" id="GO:0016747">
    <property type="term" value="F:acyltransferase activity, transferring groups other than amino-acyl groups"/>
    <property type="evidence" value="ECO:0007669"/>
    <property type="project" value="InterPro"/>
</dbReference>
<dbReference type="PROSITE" id="PS51186">
    <property type="entry name" value="GNAT"/>
    <property type="match status" value="1"/>
</dbReference>
<proteinExistence type="predicted"/>
<dbReference type="EC" id="2.3.1.-" evidence="4"/>
<feature type="domain" description="N-acetyltransferase" evidence="3">
    <location>
        <begin position="5"/>
        <end position="155"/>
    </location>
</feature>
<dbReference type="Pfam" id="PF00583">
    <property type="entry name" value="Acetyltransf_1"/>
    <property type="match status" value="1"/>
</dbReference>
<dbReference type="STRING" id="926569.ANT_27660"/>
<dbReference type="PANTHER" id="PTHR43420:SF47">
    <property type="entry name" value="N-ACETYLTRANSFERASE DOMAIN-CONTAINING PROTEIN"/>
    <property type="match status" value="1"/>
</dbReference>
<protein>
    <submittedName>
        <fullName evidence="4">Acetyltransferase</fullName>
        <ecNumber evidence="4">2.3.1.-</ecNumber>
    </submittedName>
</protein>
<keyword evidence="1 4" id="KW-0808">Transferase</keyword>
<evidence type="ECO:0000256" key="2">
    <source>
        <dbReference type="ARBA" id="ARBA00023315"/>
    </source>
</evidence>
<sequence>MDLNIEIREVGTKDISQLERLFPQGGAEKHARRLVRQQNGSAVYLIAFLAEMPVGHLLLKWDGARDEAVRANRPVPCPDLEDLFVREEYRQQGIATQLLRHAEDLARQCGYAEIGLAVGLENPDARRLYDRLGYREAGFGTYRVHGMYVDEQGALCTWEEECVYLVKRI</sequence>
<gene>
    <name evidence="4" type="ordered locus">ANT_27660</name>
</gene>
<reference evidence="4 5" key="1">
    <citation type="submission" date="2010-12" db="EMBL/GenBank/DDBJ databases">
        <title>Whole genome sequence of Anaerolinea thermophila UNI-1.</title>
        <authorList>
            <person name="Narita-Yamada S."/>
            <person name="Kishi E."/>
            <person name="Watanabe Y."/>
            <person name="Takasaki K."/>
            <person name="Ankai A."/>
            <person name="Oguchi A."/>
            <person name="Fukui S."/>
            <person name="Takahashi M."/>
            <person name="Yashiro I."/>
            <person name="Hosoyama A."/>
            <person name="Sekiguchi Y."/>
            <person name="Hanada S."/>
            <person name="Fujita N."/>
        </authorList>
    </citation>
    <scope>NUCLEOTIDE SEQUENCE [LARGE SCALE GENOMIC DNA]</scope>
    <source>
        <strain evidence="5">DSM 14523 / JCM 11388 / NBRC 100420 / UNI-1</strain>
    </source>
</reference>
<name>E8N149_ANATU</name>
<dbReference type="Proteomes" id="UP000008922">
    <property type="component" value="Chromosome"/>
</dbReference>
<keyword evidence="5" id="KW-1185">Reference proteome</keyword>
<dbReference type="KEGG" id="atm:ANT_27660"/>
<evidence type="ECO:0000313" key="4">
    <source>
        <dbReference type="EMBL" id="BAJ64792.1"/>
    </source>
</evidence>
<dbReference type="InterPro" id="IPR000182">
    <property type="entry name" value="GNAT_dom"/>
</dbReference>